<dbReference type="PANTHER" id="PTHR30435">
    <property type="entry name" value="FLAGELLAR PROTEIN"/>
    <property type="match status" value="1"/>
</dbReference>
<dbReference type="InterPro" id="IPR053967">
    <property type="entry name" value="LlgE_F_G-like_D1"/>
</dbReference>
<accession>A0A940NMY2</accession>
<comment type="similarity">
    <text evidence="1 2">Belongs to the flagella basal body rod proteins family.</text>
</comment>
<keyword evidence="2" id="KW-0975">Bacterial flagellum</keyword>
<dbReference type="InterPro" id="IPR019776">
    <property type="entry name" value="Flagellar_basal_body_rod_CS"/>
</dbReference>
<dbReference type="PROSITE" id="PS00588">
    <property type="entry name" value="FLAGELLA_BB_ROD"/>
    <property type="match status" value="1"/>
</dbReference>
<dbReference type="InterPro" id="IPR020013">
    <property type="entry name" value="Flagellar_FlgE/F/G"/>
</dbReference>
<organism evidence="6 7">
    <name type="scientific">Gottfriedia endophytica</name>
    <dbReference type="NCBI Taxonomy" id="2820819"/>
    <lineage>
        <taxon>Bacteria</taxon>
        <taxon>Bacillati</taxon>
        <taxon>Bacillota</taxon>
        <taxon>Bacilli</taxon>
        <taxon>Bacillales</taxon>
        <taxon>Bacillaceae</taxon>
        <taxon>Gottfriedia</taxon>
    </lineage>
</organism>
<dbReference type="RefSeq" id="WP_209404295.1">
    <property type="nucleotide sequence ID" value="NZ_JAGIYQ010000004.1"/>
</dbReference>
<dbReference type="SUPFAM" id="SSF117143">
    <property type="entry name" value="Flagellar hook protein flgE"/>
    <property type="match status" value="1"/>
</dbReference>
<gene>
    <name evidence="6" type="ORF">J5Y03_07825</name>
</gene>
<protein>
    <submittedName>
        <fullName evidence="6">Flagellar hook-basal body protein</fullName>
    </submittedName>
</protein>
<dbReference type="InterPro" id="IPR001444">
    <property type="entry name" value="Flag_bb_rod_N"/>
</dbReference>
<dbReference type="PANTHER" id="PTHR30435:SF19">
    <property type="entry name" value="FLAGELLAR BASAL-BODY ROD PROTEIN FLGG"/>
    <property type="match status" value="1"/>
</dbReference>
<proteinExistence type="inferred from homology"/>
<dbReference type="InterPro" id="IPR010930">
    <property type="entry name" value="Flg_bb/hook_C_dom"/>
</dbReference>
<evidence type="ECO:0000256" key="1">
    <source>
        <dbReference type="ARBA" id="ARBA00009677"/>
    </source>
</evidence>
<evidence type="ECO:0000259" key="5">
    <source>
        <dbReference type="Pfam" id="PF22692"/>
    </source>
</evidence>
<evidence type="ECO:0000256" key="2">
    <source>
        <dbReference type="RuleBase" id="RU362116"/>
    </source>
</evidence>
<dbReference type="GO" id="GO:0009425">
    <property type="term" value="C:bacterial-type flagellum basal body"/>
    <property type="evidence" value="ECO:0007669"/>
    <property type="project" value="UniProtKB-SubCell"/>
</dbReference>
<sequence length="278" mass="31057">MLRGFYTAAAGMIAQQRVTEYLTNNLSNANTPGYKGEQASLRAFPEMLMQRMGVDDIPQSPNATQNGPNIGTLNNGVYMQETIPTFTQGDLQQTNKSTDIAIQERIMPFNTAAKTKGALFFAVQNEEGKQRYTRNGNFALDQQGYLTTNNGLYVLDENNKRIHVQSTDFKMLEDGTILENNQRVAKLKIAFSNNPYSLLKEGEGLFRTSNGQPLPNAPRNNQLSYTVNQGFLERSNVDVTSTYTNLMSAYRSFEANQKVVQAYDKSMDLAANDIGKLR</sequence>
<dbReference type="Proteomes" id="UP000682134">
    <property type="component" value="Unassembled WGS sequence"/>
</dbReference>
<evidence type="ECO:0000259" key="4">
    <source>
        <dbReference type="Pfam" id="PF06429"/>
    </source>
</evidence>
<reference evidence="6" key="1">
    <citation type="submission" date="2021-04" db="EMBL/GenBank/DDBJ databases">
        <title>Genome seq and assembly of Bacillus sp.</title>
        <authorList>
            <person name="Chhetri G."/>
        </authorList>
    </citation>
    <scope>NUCLEOTIDE SEQUENCE</scope>
    <source>
        <strain evidence="6">RG28</strain>
    </source>
</reference>
<feature type="domain" description="Flagellar hook protein FlgE/F/G-like D1" evidence="5">
    <location>
        <begin position="117"/>
        <end position="177"/>
    </location>
</feature>
<comment type="caution">
    <text evidence="6">The sequence shown here is derived from an EMBL/GenBank/DDBJ whole genome shotgun (WGS) entry which is preliminary data.</text>
</comment>
<comment type="subcellular location">
    <subcellularLocation>
        <location evidence="2">Bacterial flagellum basal body</location>
    </subcellularLocation>
</comment>
<feature type="domain" description="Flagellar basal-body/hook protein C-terminal" evidence="4">
    <location>
        <begin position="229"/>
        <end position="271"/>
    </location>
</feature>
<keyword evidence="6" id="KW-0282">Flagellum</keyword>
<dbReference type="InterPro" id="IPR037925">
    <property type="entry name" value="FlgE/F/G-like"/>
</dbReference>
<dbReference type="AlphaFoldDB" id="A0A940NMY2"/>
<keyword evidence="6" id="KW-0969">Cilium</keyword>
<keyword evidence="6" id="KW-0966">Cell projection</keyword>
<dbReference type="Pfam" id="PF06429">
    <property type="entry name" value="Flg_bbr_C"/>
    <property type="match status" value="1"/>
</dbReference>
<evidence type="ECO:0000313" key="6">
    <source>
        <dbReference type="EMBL" id="MBP0725099.1"/>
    </source>
</evidence>
<dbReference type="NCBIfam" id="TIGR03506">
    <property type="entry name" value="FlgEFG_subfam"/>
    <property type="match status" value="1"/>
</dbReference>
<keyword evidence="7" id="KW-1185">Reference proteome</keyword>
<evidence type="ECO:0000259" key="3">
    <source>
        <dbReference type="Pfam" id="PF00460"/>
    </source>
</evidence>
<dbReference type="Pfam" id="PF00460">
    <property type="entry name" value="Flg_bb_rod"/>
    <property type="match status" value="1"/>
</dbReference>
<dbReference type="Pfam" id="PF22692">
    <property type="entry name" value="LlgE_F_G_D1"/>
    <property type="match status" value="1"/>
</dbReference>
<feature type="domain" description="Flagellar basal body rod protein N-terminal" evidence="3">
    <location>
        <begin position="5"/>
        <end position="35"/>
    </location>
</feature>
<dbReference type="EMBL" id="JAGIYQ010000004">
    <property type="protein sequence ID" value="MBP0725099.1"/>
    <property type="molecule type" value="Genomic_DNA"/>
</dbReference>
<name>A0A940NMY2_9BACI</name>
<evidence type="ECO:0000313" key="7">
    <source>
        <dbReference type="Proteomes" id="UP000682134"/>
    </source>
</evidence>
<dbReference type="GO" id="GO:0071978">
    <property type="term" value="P:bacterial-type flagellum-dependent swarming motility"/>
    <property type="evidence" value="ECO:0007669"/>
    <property type="project" value="TreeGrafter"/>
</dbReference>